<dbReference type="SUPFAM" id="SSF56112">
    <property type="entry name" value="Protein kinase-like (PK-like)"/>
    <property type="match status" value="1"/>
</dbReference>
<dbReference type="PROSITE" id="PS50011">
    <property type="entry name" value="PROTEIN_KINASE_DOM"/>
    <property type="match status" value="1"/>
</dbReference>
<name>A0A7S2MVQ8_9EUKA</name>
<proteinExistence type="predicted"/>
<reference evidence="3" key="1">
    <citation type="submission" date="2021-01" db="EMBL/GenBank/DDBJ databases">
        <authorList>
            <person name="Corre E."/>
            <person name="Pelletier E."/>
            <person name="Niang G."/>
            <person name="Scheremetjew M."/>
            <person name="Finn R."/>
            <person name="Kale V."/>
            <person name="Holt S."/>
            <person name="Cochrane G."/>
            <person name="Meng A."/>
            <person name="Brown T."/>
            <person name="Cohen L."/>
        </authorList>
    </citation>
    <scope>NUCLEOTIDE SEQUENCE</scope>
    <source>
        <strain evidence="3">UTEX LB 985</strain>
    </source>
</reference>
<dbReference type="InterPro" id="IPR011009">
    <property type="entry name" value="Kinase-like_dom_sf"/>
</dbReference>
<evidence type="ECO:0000313" key="3">
    <source>
        <dbReference type="EMBL" id="CAD9504765.1"/>
    </source>
</evidence>
<dbReference type="Gene3D" id="3.30.200.20">
    <property type="entry name" value="Phosphorylase Kinase, domain 1"/>
    <property type="match status" value="1"/>
</dbReference>
<dbReference type="GO" id="GO:0004674">
    <property type="term" value="F:protein serine/threonine kinase activity"/>
    <property type="evidence" value="ECO:0007669"/>
    <property type="project" value="TreeGrafter"/>
</dbReference>
<dbReference type="InterPro" id="IPR000719">
    <property type="entry name" value="Prot_kinase_dom"/>
</dbReference>
<dbReference type="Pfam" id="PF07714">
    <property type="entry name" value="PK_Tyr_Ser-Thr"/>
    <property type="match status" value="1"/>
</dbReference>
<dbReference type="PANTHER" id="PTHR44329">
    <property type="entry name" value="SERINE/THREONINE-PROTEIN KINASE TNNI3K-RELATED"/>
    <property type="match status" value="1"/>
</dbReference>
<dbReference type="InterPro" id="IPR051681">
    <property type="entry name" value="Ser/Thr_Kinases-Pseudokinases"/>
</dbReference>
<feature type="domain" description="Protein kinase" evidence="2">
    <location>
        <begin position="66"/>
        <end position="312"/>
    </location>
</feature>
<protein>
    <recommendedName>
        <fullName evidence="2">Protein kinase domain-containing protein</fullName>
    </recommendedName>
</protein>
<feature type="compositionally biased region" description="Acidic residues" evidence="1">
    <location>
        <begin position="1"/>
        <end position="16"/>
    </location>
</feature>
<dbReference type="SMART" id="SM00220">
    <property type="entry name" value="S_TKc"/>
    <property type="match status" value="1"/>
</dbReference>
<dbReference type="PROSITE" id="PS00108">
    <property type="entry name" value="PROTEIN_KINASE_ST"/>
    <property type="match status" value="1"/>
</dbReference>
<evidence type="ECO:0000259" key="2">
    <source>
        <dbReference type="PROSITE" id="PS50011"/>
    </source>
</evidence>
<dbReference type="GO" id="GO:0005524">
    <property type="term" value="F:ATP binding"/>
    <property type="evidence" value="ECO:0007669"/>
    <property type="project" value="InterPro"/>
</dbReference>
<dbReference type="Gene3D" id="1.10.510.10">
    <property type="entry name" value="Transferase(Phosphotransferase) domain 1"/>
    <property type="match status" value="1"/>
</dbReference>
<accession>A0A7S2MVQ8</accession>
<feature type="region of interest" description="Disordered" evidence="1">
    <location>
        <begin position="1"/>
        <end position="53"/>
    </location>
</feature>
<evidence type="ECO:0000256" key="1">
    <source>
        <dbReference type="SAM" id="MobiDB-lite"/>
    </source>
</evidence>
<organism evidence="3">
    <name type="scientific">Haptolina brevifila</name>
    <dbReference type="NCBI Taxonomy" id="156173"/>
    <lineage>
        <taxon>Eukaryota</taxon>
        <taxon>Haptista</taxon>
        <taxon>Haptophyta</taxon>
        <taxon>Prymnesiophyceae</taxon>
        <taxon>Prymnesiales</taxon>
        <taxon>Prymnesiaceae</taxon>
        <taxon>Haptolina</taxon>
    </lineage>
</organism>
<dbReference type="InterPro" id="IPR001245">
    <property type="entry name" value="Ser-Thr/Tyr_kinase_cat_dom"/>
</dbReference>
<dbReference type="InterPro" id="IPR008271">
    <property type="entry name" value="Ser/Thr_kinase_AS"/>
</dbReference>
<gene>
    <name evidence="3" type="ORF">CBRE1094_LOCUS30135</name>
</gene>
<dbReference type="AlphaFoldDB" id="A0A7S2MVQ8"/>
<dbReference type="EMBL" id="HBGU01055146">
    <property type="protein sequence ID" value="CAD9504765.1"/>
    <property type="molecule type" value="Transcribed_RNA"/>
</dbReference>
<sequence length="342" mass="37901">MPGDDYYEDDFEDDEATPPPTPGDYAPHSAIPGPIDTNLPPDSPTDKLDRSPSTHFPWTHITVDELDVADRLAQGAMGAVHSGMYRGRKVAIKTLHDTSKESLHAVEAELMVHASLKNNRRVVELLGANLIPPECCIVMEQCECSLFERLHRRPDEIGRRESIGIAVQVAEGMDYLHTRRPPIVHRDLKSHNVLLDANGDAKLCDFGLVNTREATAGTPNYMAPELFLAKPFSSSVDVFSFGVLLNELWSREVPWDGYSPLDIREKVTSGERPSIPRTMPYACEALVRKLWHATSTLRPTFAEVVPSLEAVLDTLPAGSSNRRMEMPMDSLDALAGLSLKPR</sequence>